<keyword evidence="1" id="KW-0732">Signal</keyword>
<evidence type="ECO:0000313" key="3">
    <source>
        <dbReference type="EMBL" id="ASO05636.1"/>
    </source>
</evidence>
<feature type="chain" id="PRO_5012171665" evidence="1">
    <location>
        <begin position="25"/>
        <end position="683"/>
    </location>
</feature>
<evidence type="ECO:0000256" key="1">
    <source>
        <dbReference type="SAM" id="SignalP"/>
    </source>
</evidence>
<dbReference type="GO" id="GO:0016787">
    <property type="term" value="F:hydrolase activity"/>
    <property type="evidence" value="ECO:0007669"/>
    <property type="project" value="InterPro"/>
</dbReference>
<dbReference type="InterPro" id="IPR029058">
    <property type="entry name" value="AB_hydrolase_fold"/>
</dbReference>
<dbReference type="InterPro" id="IPR000383">
    <property type="entry name" value="Xaa-Pro-like_dom"/>
</dbReference>
<dbReference type="PANTHER" id="PTHR22946:SF8">
    <property type="entry name" value="ACETYL XYLAN ESTERASE DOMAIN-CONTAINING PROTEIN"/>
    <property type="match status" value="1"/>
</dbReference>
<dbReference type="KEGG" id="aalg:AREALGSMS7_02180"/>
<protein>
    <submittedName>
        <fullName evidence="3">Acetyl xylan esterase (AXE1)</fullName>
    </submittedName>
</protein>
<dbReference type="InterPro" id="IPR050261">
    <property type="entry name" value="FrsA_esterase"/>
</dbReference>
<dbReference type="EMBL" id="CP022515">
    <property type="protein sequence ID" value="ASO05636.1"/>
    <property type="molecule type" value="Genomic_DNA"/>
</dbReference>
<dbReference type="STRING" id="616991.GCA_000733925_00504"/>
<dbReference type="PANTHER" id="PTHR22946">
    <property type="entry name" value="DIENELACTONE HYDROLASE DOMAIN-CONTAINING PROTEIN-RELATED"/>
    <property type="match status" value="1"/>
</dbReference>
<organism evidence="3 4">
    <name type="scientific">Arenibacter algicola</name>
    <dbReference type="NCBI Taxonomy" id="616991"/>
    <lineage>
        <taxon>Bacteria</taxon>
        <taxon>Pseudomonadati</taxon>
        <taxon>Bacteroidota</taxon>
        <taxon>Flavobacteriia</taxon>
        <taxon>Flavobacteriales</taxon>
        <taxon>Flavobacteriaceae</taxon>
        <taxon>Arenibacter</taxon>
    </lineage>
</organism>
<name>A0A221UX08_9FLAO</name>
<dbReference type="Pfam" id="PF02129">
    <property type="entry name" value="Peptidase_S15"/>
    <property type="match status" value="1"/>
</dbReference>
<evidence type="ECO:0000313" key="4">
    <source>
        <dbReference type="Proteomes" id="UP000204551"/>
    </source>
</evidence>
<evidence type="ECO:0000259" key="2">
    <source>
        <dbReference type="Pfam" id="PF02129"/>
    </source>
</evidence>
<dbReference type="Proteomes" id="UP000204551">
    <property type="component" value="Chromosome"/>
</dbReference>
<feature type="signal peptide" evidence="1">
    <location>
        <begin position="1"/>
        <end position="24"/>
    </location>
</feature>
<accession>A0A221UX08</accession>
<proteinExistence type="predicted"/>
<dbReference type="SUPFAM" id="SSF53474">
    <property type="entry name" value="alpha/beta-Hydrolases"/>
    <property type="match status" value="2"/>
</dbReference>
<reference evidence="3 4" key="1">
    <citation type="submission" date="2017-07" db="EMBL/GenBank/DDBJ databases">
        <title>Genome Sequence of Arenibacter algicola Strain SMS7 Isolated from a culture of the Diatom Skeletonema marinoi.</title>
        <authorList>
            <person name="Topel M."/>
            <person name="Pinder M.I.M."/>
            <person name="Johansson O.N."/>
            <person name="Kourtchenko O."/>
            <person name="Godhe A."/>
            <person name="Clarke A.K."/>
        </authorList>
    </citation>
    <scope>NUCLEOTIDE SEQUENCE [LARGE SCALE GENOMIC DNA]</scope>
    <source>
        <strain evidence="3 4">SMS7</strain>
    </source>
</reference>
<sequence>MNRQSIVILLSVLCSMLTFPQSFEQKVEAKFDQPNNIRQYLCKVASDITHNSLNDIKNLEDWEAVREERHQQFLEMLGLQGKPFEGKRPPLNVTKTGSIQKKGYRIEKLYYESLPGLYVPANLYIPNGIKKPLPAILYVSGHAHSQKYNYQTHAKNFAENGFVCLIIETIQRGEVEGEHLGQESNGWFHWYSRGYNPAGVEVWNGIRGLDLLSQMPEVDKNNLGVTGISGGGSQSWYLPAADSRIKAAAAVAGASSLEGQIVQKTIDDHCDCMMPINTYGIDFSDIGALIAPRPFMIAQPNRDLYYSIEAVHTLFHKTKPIYSFYGKPENLIMKDASGGHSYGSKEELRPEILAFFLKELKGKNISPDKLGEIDTSLELSEEALKAYVNGVPKDDRTKTIQDSFVELASPPEINTVEQLDSYKNEVKAFLKEKTFGTFPEKPASLDMRLDFISSSASGNERKDYSFVSEEGWRLKLSLQSGQPTDNNQPLLLVLKNPNEERYESAALVGGLRRKVIIAYFEARGIGETGWSQSEQWHIRRASAWTGRTIASMRVYDVLRCLQALRSIPGVDTDNISILAQGEMAAIASYTALLDGNVKSLLIKDPPATQNVPSDPTGKGEAIEMLNCLRVTDLPQVAGFQFPNQLVIIGSQPTTYDWAKELYNNLDRPGAYKSIQKVSQWLDN</sequence>
<dbReference type="AlphaFoldDB" id="A0A221UX08"/>
<dbReference type="eggNOG" id="COG1073">
    <property type="taxonomic scope" value="Bacteria"/>
</dbReference>
<dbReference type="Gene3D" id="3.40.50.1820">
    <property type="entry name" value="alpha/beta hydrolase"/>
    <property type="match status" value="2"/>
</dbReference>
<feature type="domain" description="Xaa-Pro dipeptidyl-peptidase-like" evidence="2">
    <location>
        <begin position="119"/>
        <end position="259"/>
    </location>
</feature>
<dbReference type="RefSeq" id="WP_093978342.1">
    <property type="nucleotide sequence ID" value="NZ_CP022515.1"/>
</dbReference>
<gene>
    <name evidence="3" type="ORF">AREALGSMS7_02180</name>
</gene>